<protein>
    <recommendedName>
        <fullName evidence="2">PorV/PorQ family protein</fullName>
    </recommendedName>
</protein>
<name>A0A382PUA8_9ZZZZ</name>
<evidence type="ECO:0008006" key="2">
    <source>
        <dbReference type="Google" id="ProtNLM"/>
    </source>
</evidence>
<accession>A0A382PUA8</accession>
<proteinExistence type="predicted"/>
<dbReference type="SUPFAM" id="SSF56935">
    <property type="entry name" value="Porins"/>
    <property type="match status" value="1"/>
</dbReference>
<feature type="non-terminal residue" evidence="1">
    <location>
        <position position="175"/>
    </location>
</feature>
<dbReference type="EMBL" id="UINC01109426">
    <property type="protein sequence ID" value="SVC76245.1"/>
    <property type="molecule type" value="Genomic_DNA"/>
</dbReference>
<dbReference type="Gene3D" id="2.40.160.60">
    <property type="entry name" value="Outer membrane protein transport protein (OMPP1/FadL/TodX)"/>
    <property type="match status" value="1"/>
</dbReference>
<organism evidence="1">
    <name type="scientific">marine metagenome</name>
    <dbReference type="NCBI Taxonomy" id="408172"/>
    <lineage>
        <taxon>unclassified sequences</taxon>
        <taxon>metagenomes</taxon>
        <taxon>ecological metagenomes</taxon>
    </lineage>
</organism>
<reference evidence="1" key="1">
    <citation type="submission" date="2018-05" db="EMBL/GenBank/DDBJ databases">
        <authorList>
            <person name="Lanie J.A."/>
            <person name="Ng W.-L."/>
            <person name="Kazmierczak K.M."/>
            <person name="Andrzejewski T.M."/>
            <person name="Davidsen T.M."/>
            <person name="Wayne K.J."/>
            <person name="Tettelin H."/>
            <person name="Glass J.I."/>
            <person name="Rusch D."/>
            <person name="Podicherti R."/>
            <person name="Tsui H.-C.T."/>
            <person name="Winkler M.E."/>
        </authorList>
    </citation>
    <scope>NUCLEOTIDE SEQUENCE</scope>
</reference>
<sequence length="175" mass="18877">MKPKLIFAPSVHLVLLIVLALVLINEGSIGQIPIGARPLGMGESFVAIADDANAISWNPAGLAQLRQQAINGMYTDLYGIGLVHSYLSYILPLTDQNVIGIDWSSLGFEDEELNLRDNRMNLSYGIRLVRQLSLGVNFRYVSIDTALDGESLGPATGLGMDLGIYLEPISGLSFG</sequence>
<evidence type="ECO:0000313" key="1">
    <source>
        <dbReference type="EMBL" id="SVC76245.1"/>
    </source>
</evidence>
<dbReference type="AlphaFoldDB" id="A0A382PUA8"/>
<gene>
    <name evidence="1" type="ORF">METZ01_LOCUS329099</name>
</gene>